<evidence type="ECO:0000256" key="1">
    <source>
        <dbReference type="SAM" id="SignalP"/>
    </source>
</evidence>
<gene>
    <name evidence="3" type="ORF">GCM10010981_41650</name>
</gene>
<comment type="caution">
    <text evidence="3">The sequence shown here is derived from an EMBL/GenBank/DDBJ whole genome shotgun (WGS) entry which is preliminary data.</text>
</comment>
<dbReference type="Gene3D" id="2.40.10.10">
    <property type="entry name" value="Trypsin-like serine proteases"/>
    <property type="match status" value="2"/>
</dbReference>
<dbReference type="InterPro" id="IPR001254">
    <property type="entry name" value="Trypsin_dom"/>
</dbReference>
<dbReference type="InterPro" id="IPR043504">
    <property type="entry name" value="Peptidase_S1_PA_chymotrypsin"/>
</dbReference>
<evidence type="ECO:0000313" key="4">
    <source>
        <dbReference type="Proteomes" id="UP000620046"/>
    </source>
</evidence>
<evidence type="ECO:0000313" key="3">
    <source>
        <dbReference type="EMBL" id="GGA48126.1"/>
    </source>
</evidence>
<protein>
    <recommendedName>
        <fullName evidence="2">Peptidase S1 domain-containing protein</fullName>
    </recommendedName>
</protein>
<keyword evidence="4" id="KW-1185">Reference proteome</keyword>
<name>A0ABQ1GPZ5_9GAMM</name>
<sequence>MQKPFLALLFATASTVMLHVNAGAIPANSRNQSVVPLEVVPSPPAPSRDEVIRFWTPARMEAAWPPGPGFDHRFPIEPPLDARADQSGYTLVQAPYANRPLSRITGILFFHASSDPNEGLHHCSASVIHSRSGNLILTAAHCIYQAHVWHDMLMFVPAFNGMQPVPFEKWPIRVAFMPGQGAPGSPETDIAVGRVYSLPSGKTLEAEVAGSLQPHVSTTEVFPLVRDMGYPSYAIPGDGPYLYAQQRECDSHTRQNEEFRSLVLLNCAPQQGNSGGPIVRVYSSPIEVVAVFAKITPDSGQPRLLPDTFIPIYRAADSLSP</sequence>
<evidence type="ECO:0000259" key="2">
    <source>
        <dbReference type="Pfam" id="PF00089"/>
    </source>
</evidence>
<dbReference type="SUPFAM" id="SSF50494">
    <property type="entry name" value="Trypsin-like serine proteases"/>
    <property type="match status" value="1"/>
</dbReference>
<dbReference type="EMBL" id="BMJA01000005">
    <property type="protein sequence ID" value="GGA48126.1"/>
    <property type="molecule type" value="Genomic_DNA"/>
</dbReference>
<dbReference type="Pfam" id="PF00089">
    <property type="entry name" value="Trypsin"/>
    <property type="match status" value="1"/>
</dbReference>
<feature type="domain" description="Peptidase S1" evidence="2">
    <location>
        <begin position="120"/>
        <end position="316"/>
    </location>
</feature>
<dbReference type="RefSeq" id="WP_188797415.1">
    <property type="nucleotide sequence ID" value="NZ_BMJA01000005.1"/>
</dbReference>
<organism evidence="3 4">
    <name type="scientific">Dyella nitratireducens</name>
    <dbReference type="NCBI Taxonomy" id="1849580"/>
    <lineage>
        <taxon>Bacteria</taxon>
        <taxon>Pseudomonadati</taxon>
        <taxon>Pseudomonadota</taxon>
        <taxon>Gammaproteobacteria</taxon>
        <taxon>Lysobacterales</taxon>
        <taxon>Rhodanobacteraceae</taxon>
        <taxon>Dyella</taxon>
    </lineage>
</organism>
<dbReference type="InterPro" id="IPR009003">
    <property type="entry name" value="Peptidase_S1_PA"/>
</dbReference>
<proteinExistence type="predicted"/>
<keyword evidence="1" id="KW-0732">Signal</keyword>
<feature type="chain" id="PRO_5047163321" description="Peptidase S1 domain-containing protein" evidence="1">
    <location>
        <begin position="23"/>
        <end position="321"/>
    </location>
</feature>
<dbReference type="Proteomes" id="UP000620046">
    <property type="component" value="Unassembled WGS sequence"/>
</dbReference>
<reference evidence="4" key="1">
    <citation type="journal article" date="2019" name="Int. J. Syst. Evol. Microbiol.">
        <title>The Global Catalogue of Microorganisms (GCM) 10K type strain sequencing project: providing services to taxonomists for standard genome sequencing and annotation.</title>
        <authorList>
            <consortium name="The Broad Institute Genomics Platform"/>
            <consortium name="The Broad Institute Genome Sequencing Center for Infectious Disease"/>
            <person name="Wu L."/>
            <person name="Ma J."/>
        </authorList>
    </citation>
    <scope>NUCLEOTIDE SEQUENCE [LARGE SCALE GENOMIC DNA]</scope>
    <source>
        <strain evidence="4">CGMCC 1.15439</strain>
    </source>
</reference>
<feature type="signal peptide" evidence="1">
    <location>
        <begin position="1"/>
        <end position="22"/>
    </location>
</feature>
<accession>A0ABQ1GPZ5</accession>